<reference evidence="1" key="1">
    <citation type="journal article" date="2019" name="MBio">
        <title>Virus Genomes from Deep Sea Sediments Expand the Ocean Megavirome and Support Independent Origins of Viral Gigantism.</title>
        <authorList>
            <person name="Backstrom D."/>
            <person name="Yutin N."/>
            <person name="Jorgensen S.L."/>
            <person name="Dharamshi J."/>
            <person name="Homa F."/>
            <person name="Zaremba-Niedwiedzka K."/>
            <person name="Spang A."/>
            <person name="Wolf Y.I."/>
            <person name="Koonin E.V."/>
            <person name="Ettema T.J."/>
        </authorList>
    </citation>
    <scope>NUCLEOTIDE SEQUENCE</scope>
</reference>
<evidence type="ECO:0000313" key="1">
    <source>
        <dbReference type="EMBL" id="QBK89394.1"/>
    </source>
</evidence>
<name>A0A4P6VQ43_9VIRU</name>
<gene>
    <name evidence="1" type="ORF">LCMiAC02_04890</name>
</gene>
<organism evidence="1">
    <name type="scientific">Mimivirus LCMiAC02</name>
    <dbReference type="NCBI Taxonomy" id="2506609"/>
    <lineage>
        <taxon>Viruses</taxon>
        <taxon>Varidnaviria</taxon>
        <taxon>Bamfordvirae</taxon>
        <taxon>Nucleocytoviricota</taxon>
        <taxon>Megaviricetes</taxon>
        <taxon>Imitervirales</taxon>
        <taxon>Mimiviridae</taxon>
        <taxon>Klosneuvirinae</taxon>
    </lineage>
</organism>
<dbReference type="EMBL" id="MK500419">
    <property type="protein sequence ID" value="QBK89394.1"/>
    <property type="molecule type" value="Genomic_DNA"/>
</dbReference>
<proteinExistence type="predicted"/>
<accession>A0A4P6VQ43</accession>
<protein>
    <submittedName>
        <fullName evidence="1">Uncharacterized protein</fullName>
    </submittedName>
</protein>
<sequence length="87" mass="9851">MKEFIIAIVVALLILSLLGQPSAEGFTLTTGRRHAVMDDFNILMYVSNKEPCKIGDHSCYIVPCPTTNEKDILCWKCESRQHKPQLE</sequence>